<dbReference type="Gene3D" id="1.10.10.60">
    <property type="entry name" value="Homeodomain-like"/>
    <property type="match status" value="4"/>
</dbReference>
<evidence type="ECO:0000256" key="2">
    <source>
        <dbReference type="ARBA" id="ARBA00023015"/>
    </source>
</evidence>
<gene>
    <name evidence="9" type="ORF">PHYEVI_LOCUS4005</name>
</gene>
<feature type="domain" description="Myb-like" evidence="7">
    <location>
        <begin position="431"/>
        <end position="479"/>
    </location>
</feature>
<feature type="compositionally biased region" description="Acidic residues" evidence="6">
    <location>
        <begin position="36"/>
        <end position="47"/>
    </location>
</feature>
<evidence type="ECO:0000313" key="9">
    <source>
        <dbReference type="EMBL" id="CAG9857601.1"/>
    </source>
</evidence>
<evidence type="ECO:0008006" key="11">
    <source>
        <dbReference type="Google" id="ProtNLM"/>
    </source>
</evidence>
<dbReference type="GO" id="GO:0005634">
    <property type="term" value="C:nucleus"/>
    <property type="evidence" value="ECO:0007669"/>
    <property type="project" value="UniProtKB-SubCell"/>
</dbReference>
<keyword evidence="10" id="KW-1185">Reference proteome</keyword>
<keyword evidence="5" id="KW-0539">Nucleus</keyword>
<dbReference type="InterPro" id="IPR017930">
    <property type="entry name" value="Myb_dom"/>
</dbReference>
<evidence type="ECO:0000259" key="8">
    <source>
        <dbReference type="PROSITE" id="PS51294"/>
    </source>
</evidence>
<evidence type="ECO:0000256" key="3">
    <source>
        <dbReference type="ARBA" id="ARBA00023125"/>
    </source>
</evidence>
<feature type="domain" description="HTH myb-type" evidence="8">
    <location>
        <begin position="272"/>
        <end position="319"/>
    </location>
</feature>
<evidence type="ECO:0000256" key="5">
    <source>
        <dbReference type="ARBA" id="ARBA00023242"/>
    </source>
</evidence>
<keyword evidence="4" id="KW-0804">Transcription</keyword>
<dbReference type="EMBL" id="OU900107">
    <property type="protein sequence ID" value="CAG9857601.1"/>
    <property type="molecule type" value="Genomic_DNA"/>
</dbReference>
<dbReference type="GO" id="GO:0019185">
    <property type="term" value="C:snRNA-activating protein complex"/>
    <property type="evidence" value="ECO:0007669"/>
    <property type="project" value="TreeGrafter"/>
</dbReference>
<keyword evidence="3" id="KW-0238">DNA-binding</keyword>
<accession>A0A9N9TLJ3</accession>
<evidence type="ECO:0000256" key="4">
    <source>
        <dbReference type="ARBA" id="ARBA00023163"/>
    </source>
</evidence>
<keyword evidence="2" id="KW-0805">Transcription regulation</keyword>
<dbReference type="PROSITE" id="PS50090">
    <property type="entry name" value="MYB_LIKE"/>
    <property type="match status" value="3"/>
</dbReference>
<dbReference type="PANTHER" id="PTHR46621">
    <property type="entry name" value="SNRNA-ACTIVATING PROTEIN COMPLEX SUBUNIT 4"/>
    <property type="match status" value="1"/>
</dbReference>
<dbReference type="InterPro" id="IPR009057">
    <property type="entry name" value="Homeodomain-like_sf"/>
</dbReference>
<evidence type="ECO:0000259" key="7">
    <source>
        <dbReference type="PROSITE" id="PS50090"/>
    </source>
</evidence>
<organism evidence="9 10">
    <name type="scientific">Phyllotreta striolata</name>
    <name type="common">Striped flea beetle</name>
    <name type="synonym">Crioceris striolata</name>
    <dbReference type="NCBI Taxonomy" id="444603"/>
    <lineage>
        <taxon>Eukaryota</taxon>
        <taxon>Metazoa</taxon>
        <taxon>Ecdysozoa</taxon>
        <taxon>Arthropoda</taxon>
        <taxon>Hexapoda</taxon>
        <taxon>Insecta</taxon>
        <taxon>Pterygota</taxon>
        <taxon>Neoptera</taxon>
        <taxon>Endopterygota</taxon>
        <taxon>Coleoptera</taxon>
        <taxon>Polyphaga</taxon>
        <taxon>Cucujiformia</taxon>
        <taxon>Chrysomeloidea</taxon>
        <taxon>Chrysomelidae</taxon>
        <taxon>Galerucinae</taxon>
        <taxon>Alticini</taxon>
        <taxon>Phyllotreta</taxon>
    </lineage>
</organism>
<feature type="domain" description="Myb-like" evidence="7">
    <location>
        <begin position="328"/>
        <end position="378"/>
    </location>
</feature>
<evidence type="ECO:0000256" key="6">
    <source>
        <dbReference type="SAM" id="MobiDB-lite"/>
    </source>
</evidence>
<dbReference type="CDD" id="cd00167">
    <property type="entry name" value="SANT"/>
    <property type="match status" value="3"/>
</dbReference>
<dbReference type="AlphaFoldDB" id="A0A9N9TLJ3"/>
<dbReference type="PANTHER" id="PTHR46621:SF1">
    <property type="entry name" value="SNRNA-ACTIVATING PROTEIN COMPLEX SUBUNIT 4"/>
    <property type="match status" value="1"/>
</dbReference>
<dbReference type="GO" id="GO:0042796">
    <property type="term" value="P:snRNA transcription by RNA polymerase III"/>
    <property type="evidence" value="ECO:0007669"/>
    <property type="project" value="TreeGrafter"/>
</dbReference>
<dbReference type="OrthoDB" id="2143914at2759"/>
<dbReference type="GO" id="GO:0000978">
    <property type="term" value="F:RNA polymerase II cis-regulatory region sequence-specific DNA binding"/>
    <property type="evidence" value="ECO:0007669"/>
    <property type="project" value="TreeGrafter"/>
</dbReference>
<reference evidence="9" key="1">
    <citation type="submission" date="2022-01" db="EMBL/GenBank/DDBJ databases">
        <authorList>
            <person name="King R."/>
        </authorList>
    </citation>
    <scope>NUCLEOTIDE SEQUENCE</scope>
</reference>
<dbReference type="InterPro" id="IPR051575">
    <property type="entry name" value="Myb-like_DNA-bd"/>
</dbReference>
<dbReference type="Pfam" id="PF00249">
    <property type="entry name" value="Myb_DNA-binding"/>
    <property type="match status" value="2"/>
</dbReference>
<feature type="region of interest" description="Disordered" evidence="6">
    <location>
        <begin position="34"/>
        <end position="55"/>
    </location>
</feature>
<dbReference type="Proteomes" id="UP001153712">
    <property type="component" value="Chromosome 14"/>
</dbReference>
<protein>
    <recommendedName>
        <fullName evidence="11">snRNA-activating protein complex subunit 4</fullName>
    </recommendedName>
</protein>
<dbReference type="SMART" id="SM00717">
    <property type="entry name" value="SANT"/>
    <property type="match status" value="5"/>
</dbReference>
<dbReference type="GO" id="GO:0042795">
    <property type="term" value="P:snRNA transcription by RNA polymerase II"/>
    <property type="evidence" value="ECO:0007669"/>
    <property type="project" value="TreeGrafter"/>
</dbReference>
<feature type="domain" description="Myb-like" evidence="7">
    <location>
        <begin position="272"/>
        <end position="324"/>
    </location>
</feature>
<comment type="subcellular location">
    <subcellularLocation>
        <location evidence="1">Nucleus</location>
    </subcellularLocation>
</comment>
<proteinExistence type="predicted"/>
<feature type="domain" description="HTH myb-type" evidence="8">
    <location>
        <begin position="328"/>
        <end position="382"/>
    </location>
</feature>
<sequence>MDDTSDLKRLASFLEKCRGEDSDEDFTLPDFIQLSDTDEDEEDDDDVSSIGIPSFEQTEPTCNLQIEELRIVQSCDDPDLKQLLLLNRQKHIQLLRLFKMFKDAYLECKLNLTEMGDANESPKRHKQSTGSWRVIAPYFKDKDFFRSPPNEDALAKKANKELSTYDLMPMKFWSKYEKDKLISAVKCYYTNNVIVELKKRVRTFNVEGMTNEQLVQLDNIKMELDELEDPNNERVPPLGSDLDINWIRVSDYFLNENHSEFECRSFWHIYLHPLINKGDWSKEEQDRLAKAAEKYQLRNWDAIADELRTNRTGYIVAKRYFSTVEVGKKGEFSPKEDKKILELVEKYRTGSKIPWCRIARHFKHRSRNQLHHRYTYYLNRADKLKGKFCLIEDTMILLAVDKFGTDFKQCARYLPERSATQIKDRYTSYLRGNLVKMIWTEDEDRIIVQHAKANENNTNFWGQLTGTLSRTRAQIRQRYGVIKAFLAANPTAGIEDVPRRKHYHKVDNSYQFARYTADYFRKVRPTVLPTMEEIREVLDLCNVYQYSDTLNIDDGNIDDCITDFFYERYQDRFIDAAAAATSETARIDDLKTVADQFEALLIVLGVELNIPDDYASMESLDRLDKTVLGELIRRGHLRRTGRTVKRLVPPNFHTATAMRLLLVNYLHYKDAAMAGRKALAFKTETIFGNPEIYATTDANGAFKERTVREDGSIESRVSADRTLFYDRFVALFKWPAILTLQAPLCEFSQMVMSLDVPAFRGPVKRTYGGKTDRSNANKVRVLDEQGVKSLRLTPVTKRSVIADLLKRGDKKLYQMNRVADDGGTRTCIEEIDLRGDSGERFASGIKERFVCKVKTYSRRARGVAVGELEGASNGEGGVKVKEECCEGPSTSKGCGWCRNGENCSTCRS</sequence>
<evidence type="ECO:0000256" key="1">
    <source>
        <dbReference type="ARBA" id="ARBA00004123"/>
    </source>
</evidence>
<dbReference type="InterPro" id="IPR001005">
    <property type="entry name" value="SANT/Myb"/>
</dbReference>
<evidence type="ECO:0000313" key="10">
    <source>
        <dbReference type="Proteomes" id="UP001153712"/>
    </source>
</evidence>
<name>A0A9N9TLJ3_PHYSR</name>
<dbReference type="GO" id="GO:0001006">
    <property type="term" value="F:RNA polymerase III type 3 promoter sequence-specific DNA binding"/>
    <property type="evidence" value="ECO:0007669"/>
    <property type="project" value="TreeGrafter"/>
</dbReference>
<dbReference type="SUPFAM" id="SSF46689">
    <property type="entry name" value="Homeodomain-like"/>
    <property type="match status" value="3"/>
</dbReference>
<dbReference type="PROSITE" id="PS51294">
    <property type="entry name" value="HTH_MYB"/>
    <property type="match status" value="2"/>
</dbReference>